<name>A0ABQ0QGN2_9PROT</name>
<reference evidence="2" key="1">
    <citation type="submission" date="2013-04" db="EMBL/GenBank/DDBJ databases">
        <title>The genome sequencing project of 58 acetic acid bacteria.</title>
        <authorList>
            <person name="Okamoto-Kainuma A."/>
            <person name="Ishikawa M."/>
            <person name="Umino S."/>
            <person name="Koizumi Y."/>
            <person name="Shiwa Y."/>
            <person name="Yoshikawa H."/>
            <person name="Matsutani M."/>
            <person name="Matsushita K."/>
        </authorList>
    </citation>
    <scope>NUCLEOTIDE SEQUENCE</scope>
    <source>
        <strain evidence="2">NBRC 106556</strain>
    </source>
</reference>
<feature type="transmembrane region" description="Helical" evidence="1">
    <location>
        <begin position="58"/>
        <end position="81"/>
    </location>
</feature>
<feature type="transmembrane region" description="Helical" evidence="1">
    <location>
        <begin position="31"/>
        <end position="51"/>
    </location>
</feature>
<proteinExistence type="predicted"/>
<keyword evidence="1" id="KW-0812">Transmembrane</keyword>
<keyword evidence="3" id="KW-1185">Reference proteome</keyword>
<evidence type="ECO:0000313" key="2">
    <source>
        <dbReference type="EMBL" id="GBR44152.1"/>
    </source>
</evidence>
<organism evidence="2 3">
    <name type="scientific">Neokomagataea tanensis NBRC 106556</name>
    <dbReference type="NCBI Taxonomy" id="1223519"/>
    <lineage>
        <taxon>Bacteria</taxon>
        <taxon>Pseudomonadati</taxon>
        <taxon>Pseudomonadota</taxon>
        <taxon>Alphaproteobacteria</taxon>
        <taxon>Acetobacterales</taxon>
        <taxon>Acetobacteraceae</taxon>
        <taxon>Neokomagataea</taxon>
    </lineage>
</organism>
<evidence type="ECO:0000313" key="3">
    <source>
        <dbReference type="Proteomes" id="UP001062443"/>
    </source>
</evidence>
<dbReference type="Proteomes" id="UP001062443">
    <property type="component" value="Unassembled WGS sequence"/>
</dbReference>
<protein>
    <submittedName>
        <fullName evidence="2">Uncharacterized protein</fullName>
    </submittedName>
</protein>
<gene>
    <name evidence="2" type="ORF">AA106556_0329</name>
</gene>
<sequence length="85" mass="9351">MLTFVLLTCLAFAGIARMFWACTHRDIRNWLIIAISGCFTSLTGVLLYLSLPWSTSWLLGGLLSLELLVAGTAALILAFTVRFVD</sequence>
<accession>A0ABQ0QGN2</accession>
<comment type="caution">
    <text evidence="2">The sequence shown here is derived from an EMBL/GenBank/DDBJ whole genome shotgun (WGS) entry which is preliminary data.</text>
</comment>
<keyword evidence="1" id="KW-0472">Membrane</keyword>
<keyword evidence="1" id="KW-1133">Transmembrane helix</keyword>
<evidence type="ECO:0000256" key="1">
    <source>
        <dbReference type="SAM" id="Phobius"/>
    </source>
</evidence>
<dbReference type="EMBL" id="BAQB01000003">
    <property type="protein sequence ID" value="GBR44152.1"/>
    <property type="molecule type" value="Genomic_DNA"/>
</dbReference>